<feature type="chain" id="PRO_5007296351" description="CHRD domain-containing protein" evidence="2">
    <location>
        <begin position="22"/>
        <end position="358"/>
    </location>
</feature>
<keyword evidence="4" id="KW-1185">Reference proteome</keyword>
<dbReference type="EMBL" id="KQ965738">
    <property type="protein sequence ID" value="KXS19450.1"/>
    <property type="molecule type" value="Genomic_DNA"/>
</dbReference>
<name>A0A139ART6_GONPJ</name>
<reference evidence="3 4" key="1">
    <citation type="journal article" date="2015" name="Genome Biol. Evol.">
        <title>Phylogenomic analyses indicate that early fungi evolved digesting cell walls of algal ancestors of land plants.</title>
        <authorList>
            <person name="Chang Y."/>
            <person name="Wang S."/>
            <person name="Sekimoto S."/>
            <person name="Aerts A.L."/>
            <person name="Choi C."/>
            <person name="Clum A."/>
            <person name="LaButti K.M."/>
            <person name="Lindquist E.A."/>
            <person name="Yee Ngan C."/>
            <person name="Ohm R.A."/>
            <person name="Salamov A.A."/>
            <person name="Grigoriev I.V."/>
            <person name="Spatafora J.W."/>
            <person name="Berbee M.L."/>
        </authorList>
    </citation>
    <scope>NUCLEOTIDE SEQUENCE [LARGE SCALE GENOMIC DNA]</scope>
    <source>
        <strain evidence="3 4">JEL478</strain>
    </source>
</reference>
<dbReference type="AlphaFoldDB" id="A0A139ART6"/>
<feature type="region of interest" description="Disordered" evidence="1">
    <location>
        <begin position="323"/>
        <end position="358"/>
    </location>
</feature>
<proteinExistence type="predicted"/>
<gene>
    <name evidence="3" type="ORF">M427DRAFT_450953</name>
</gene>
<accession>A0A139ART6</accession>
<evidence type="ECO:0000313" key="4">
    <source>
        <dbReference type="Proteomes" id="UP000070544"/>
    </source>
</evidence>
<feature type="compositionally biased region" description="Pro residues" evidence="1">
    <location>
        <begin position="328"/>
        <end position="342"/>
    </location>
</feature>
<sequence>MRSFSLLLAALAAFGAICVNAQTPPNYVFVWDISSCYGGAPHFTFQLNIKASVNGDQPAADANGGLAALTITFGGYDTITGSASATNNQKFSGNQWSFETVDDGPNISGQFQAPVGVTCINGLPSVLPTLSMNGQLLSGGAINAVIMPKPGFGGAAPAPVPAPAPATPAPVPATPAPVPATPAPVPAAAAGGAPVYDFAYEFAACYPSGGASNIVQLNIAATVNGEQPANDANGGLAALTITFNGLASVGISNTWSSANSKAVGNQWMFETVDDGPNIGGQFLLPAGVACSGQVPATVPTLSMTGQLLSGGAIVANIHPKGQAAATPAPAPATPAPATPAPVPASAAPAPAMPAPAPA</sequence>
<evidence type="ECO:0000256" key="1">
    <source>
        <dbReference type="SAM" id="MobiDB-lite"/>
    </source>
</evidence>
<evidence type="ECO:0000313" key="3">
    <source>
        <dbReference type="EMBL" id="KXS19450.1"/>
    </source>
</evidence>
<protein>
    <recommendedName>
        <fullName evidence="5">CHRD domain-containing protein</fullName>
    </recommendedName>
</protein>
<dbReference type="PRINTS" id="PR01217">
    <property type="entry name" value="PRICHEXTENSN"/>
</dbReference>
<keyword evidence="2" id="KW-0732">Signal</keyword>
<dbReference type="Proteomes" id="UP000070544">
    <property type="component" value="Unassembled WGS sequence"/>
</dbReference>
<evidence type="ECO:0000256" key="2">
    <source>
        <dbReference type="SAM" id="SignalP"/>
    </source>
</evidence>
<feature type="signal peptide" evidence="2">
    <location>
        <begin position="1"/>
        <end position="21"/>
    </location>
</feature>
<organism evidence="3 4">
    <name type="scientific">Gonapodya prolifera (strain JEL478)</name>
    <name type="common">Monoblepharis prolifera</name>
    <dbReference type="NCBI Taxonomy" id="1344416"/>
    <lineage>
        <taxon>Eukaryota</taxon>
        <taxon>Fungi</taxon>
        <taxon>Fungi incertae sedis</taxon>
        <taxon>Chytridiomycota</taxon>
        <taxon>Chytridiomycota incertae sedis</taxon>
        <taxon>Monoblepharidomycetes</taxon>
        <taxon>Monoblepharidales</taxon>
        <taxon>Gonapodyaceae</taxon>
        <taxon>Gonapodya</taxon>
    </lineage>
</organism>
<evidence type="ECO:0008006" key="5">
    <source>
        <dbReference type="Google" id="ProtNLM"/>
    </source>
</evidence>